<evidence type="ECO:0000313" key="8">
    <source>
        <dbReference type="Proteomes" id="UP001161017"/>
    </source>
</evidence>
<dbReference type="Proteomes" id="UP001161017">
    <property type="component" value="Unassembled WGS sequence"/>
</dbReference>
<keyword evidence="3" id="KW-0547">Nucleotide-binding</keyword>
<feature type="compositionally biased region" description="Basic and acidic residues" evidence="5">
    <location>
        <begin position="202"/>
        <end position="211"/>
    </location>
</feature>
<dbReference type="HAMAP" id="MF_00185">
    <property type="entry name" value="IPP_trans"/>
    <property type="match status" value="1"/>
</dbReference>
<reference evidence="7" key="1">
    <citation type="journal article" date="2023" name="Genome Biol. Evol.">
        <title>First Whole Genome Sequence and Flow Cytometry Genome Size Data for the Lichen-Forming Fungus Ramalina farinacea (Ascomycota).</title>
        <authorList>
            <person name="Llewellyn T."/>
            <person name="Mian S."/>
            <person name="Hill R."/>
            <person name="Leitch I.J."/>
            <person name="Gaya E."/>
        </authorList>
    </citation>
    <scope>NUCLEOTIDE SEQUENCE</scope>
    <source>
        <strain evidence="7">LIQ254RAFAR</strain>
    </source>
</reference>
<dbReference type="InterPro" id="IPR003593">
    <property type="entry name" value="AAA+_ATPase"/>
</dbReference>
<evidence type="ECO:0000256" key="1">
    <source>
        <dbReference type="ARBA" id="ARBA00005842"/>
    </source>
</evidence>
<dbReference type="GO" id="GO:0005739">
    <property type="term" value="C:mitochondrion"/>
    <property type="evidence" value="ECO:0007669"/>
    <property type="project" value="TreeGrafter"/>
</dbReference>
<keyword evidence="4" id="KW-0067">ATP-binding</keyword>
<dbReference type="InterPro" id="IPR039657">
    <property type="entry name" value="Dimethylallyltransferase"/>
</dbReference>
<feature type="region of interest" description="Disordered" evidence="5">
    <location>
        <begin position="191"/>
        <end position="211"/>
    </location>
</feature>
<gene>
    <name evidence="7" type="primary">tit1</name>
    <name evidence="7" type="ORF">OHK93_002992</name>
</gene>
<dbReference type="PANTHER" id="PTHR11088">
    <property type="entry name" value="TRNA DIMETHYLALLYLTRANSFERASE"/>
    <property type="match status" value="1"/>
</dbReference>
<evidence type="ECO:0000256" key="5">
    <source>
        <dbReference type="SAM" id="MobiDB-lite"/>
    </source>
</evidence>
<protein>
    <submittedName>
        <fullName evidence="7">tRNA dimethylallyltransferase, mitochondrial</fullName>
        <ecNumber evidence="7">2.5.1.75</ecNumber>
    </submittedName>
</protein>
<accession>A0AA43QSF1</accession>
<dbReference type="CDD" id="cd02019">
    <property type="entry name" value="NK"/>
    <property type="match status" value="1"/>
</dbReference>
<dbReference type="InterPro" id="IPR018022">
    <property type="entry name" value="IPT"/>
</dbReference>
<comment type="similarity">
    <text evidence="1">Belongs to the IPP transferase family.</text>
</comment>
<dbReference type="Gene3D" id="3.40.50.300">
    <property type="entry name" value="P-loop containing nucleotide triphosphate hydrolases"/>
    <property type="match status" value="1"/>
</dbReference>
<proteinExistence type="inferred from homology"/>
<comment type="caution">
    <text evidence="7">The sequence shown here is derived from an EMBL/GenBank/DDBJ whole genome shotgun (WGS) entry which is preliminary data.</text>
</comment>
<organism evidence="7 8">
    <name type="scientific">Ramalina farinacea</name>
    <dbReference type="NCBI Taxonomy" id="258253"/>
    <lineage>
        <taxon>Eukaryota</taxon>
        <taxon>Fungi</taxon>
        <taxon>Dikarya</taxon>
        <taxon>Ascomycota</taxon>
        <taxon>Pezizomycotina</taxon>
        <taxon>Lecanoromycetes</taxon>
        <taxon>OSLEUM clade</taxon>
        <taxon>Lecanoromycetidae</taxon>
        <taxon>Lecanorales</taxon>
        <taxon>Lecanorineae</taxon>
        <taxon>Ramalinaceae</taxon>
        <taxon>Ramalina</taxon>
    </lineage>
</organism>
<sequence length="433" mass="48974">MSVGLGRQRPLIAIIGATGTGKSQLAVSLAHKYNGEIINGDALQLYEGLPVTTNKLPLSERKSIPHHLIGCIPLNESPWTVRQFHDRATQAVSNIRARGKLPILVGGTQYYIQSLLLSHSLVEEQLCKNSAFESQPNGWPKPNTSTEDMLQELRRLDPLIAQRWHPNDRRKIQRSLEICLRAGVPASTIYSSQSSIDVEDEEGRRDGEPSVHQSRDVLILWTHARSDMLNPRLDQRVDDMLALGLCDEAQSLYDRITEYEQQGIAIDQSQGICIAIGYKELLPLLRDATHSPSTKDEAIFRIKTATKQYAKRQTRWIRLKLLAAIRAARLEQNLFLLDASDILRWSSDVDQVAHDITRDFLKARELPDPRSLSALASEMLALQKRPERAARRCDVCHKTLMSDVEWTGHVKSKAHQAAMRPKIDWRALYPKTK</sequence>
<evidence type="ECO:0000259" key="6">
    <source>
        <dbReference type="SMART" id="SM00382"/>
    </source>
</evidence>
<evidence type="ECO:0000256" key="2">
    <source>
        <dbReference type="ARBA" id="ARBA00022679"/>
    </source>
</evidence>
<evidence type="ECO:0000256" key="4">
    <source>
        <dbReference type="ARBA" id="ARBA00022840"/>
    </source>
</evidence>
<dbReference type="PANTHER" id="PTHR11088:SF89">
    <property type="entry name" value="TRNA DIMETHYLALLYLTRANSFERASE"/>
    <property type="match status" value="1"/>
</dbReference>
<dbReference type="GO" id="GO:0005524">
    <property type="term" value="F:ATP binding"/>
    <property type="evidence" value="ECO:0007669"/>
    <property type="project" value="UniProtKB-KW"/>
</dbReference>
<dbReference type="SMART" id="SM00382">
    <property type="entry name" value="AAA"/>
    <property type="match status" value="1"/>
</dbReference>
<evidence type="ECO:0000256" key="3">
    <source>
        <dbReference type="ARBA" id="ARBA00022741"/>
    </source>
</evidence>
<evidence type="ECO:0000313" key="7">
    <source>
        <dbReference type="EMBL" id="MDI1491781.1"/>
    </source>
</evidence>
<dbReference type="AlphaFoldDB" id="A0AA43QSF1"/>
<dbReference type="EC" id="2.5.1.75" evidence="7"/>
<dbReference type="Gene3D" id="1.10.20.140">
    <property type="match status" value="1"/>
</dbReference>
<dbReference type="EMBL" id="JAPUFD010000015">
    <property type="protein sequence ID" value="MDI1491781.1"/>
    <property type="molecule type" value="Genomic_DNA"/>
</dbReference>
<dbReference type="SUPFAM" id="SSF52540">
    <property type="entry name" value="P-loop containing nucleoside triphosphate hydrolases"/>
    <property type="match status" value="2"/>
</dbReference>
<keyword evidence="8" id="KW-1185">Reference proteome</keyword>
<dbReference type="GO" id="GO:0052381">
    <property type="term" value="F:tRNA dimethylallyltransferase activity"/>
    <property type="evidence" value="ECO:0007669"/>
    <property type="project" value="UniProtKB-EC"/>
</dbReference>
<name>A0AA43QSF1_9LECA</name>
<dbReference type="InterPro" id="IPR027417">
    <property type="entry name" value="P-loop_NTPase"/>
</dbReference>
<dbReference type="GO" id="GO:0006400">
    <property type="term" value="P:tRNA modification"/>
    <property type="evidence" value="ECO:0007669"/>
    <property type="project" value="TreeGrafter"/>
</dbReference>
<feature type="domain" description="AAA+ ATPase" evidence="6">
    <location>
        <begin position="8"/>
        <end position="314"/>
    </location>
</feature>
<dbReference type="NCBIfam" id="TIGR00174">
    <property type="entry name" value="miaA"/>
    <property type="match status" value="1"/>
</dbReference>
<dbReference type="Pfam" id="PF01715">
    <property type="entry name" value="IPPT"/>
    <property type="match status" value="1"/>
</dbReference>
<keyword evidence="2 7" id="KW-0808">Transferase</keyword>